<dbReference type="GO" id="GO:0055052">
    <property type="term" value="C:ATP-binding cassette (ABC) transporter complex, substrate-binding subunit-containing"/>
    <property type="evidence" value="ECO:0007669"/>
    <property type="project" value="TreeGrafter"/>
</dbReference>
<dbReference type="SMART" id="SM00382">
    <property type="entry name" value="AAA"/>
    <property type="match status" value="1"/>
</dbReference>
<dbReference type="SUPFAM" id="SSF52540">
    <property type="entry name" value="P-loop containing nucleoside triphosphate hydrolases"/>
    <property type="match status" value="1"/>
</dbReference>
<sequence>MSGPDPGGLVLDGVSAAYRGTPVLHEVDLTVDRGELLVVLGPSGAGKSTVLRVVAGLEPVTGGRVRIAGRDVTGSRPGRRNVSMVFQSYALFPHLSVAENIAFGLEVRDVPRRTARERARAAAESVGCAALLDRRPGQLSGGERQRVALARALVREPDVFLLDEPLSNLDLALRVEMRAELRALHDRLGATMVHVTHDQTEALVLADRIAVLRDGRVEQVGTPDEIWRTPATRFVARFVGSPAMNLLPADGPVRPRGDSPPGALVTDTGRLEIGFRPEAVTLDAADGAPATVDRVEVVGEDAYAYLTLAGGEPVVARVPAVRRPHRDDSVRVGVRWADTHVFHAATGLRYRP</sequence>
<dbReference type="InterPro" id="IPR013611">
    <property type="entry name" value="Transp-assoc_OB_typ2"/>
</dbReference>
<dbReference type="Pfam" id="PF00005">
    <property type="entry name" value="ABC_tran"/>
    <property type="match status" value="1"/>
</dbReference>
<keyword evidence="3 5" id="KW-0067">ATP-binding</keyword>
<dbReference type="GO" id="GO:0016887">
    <property type="term" value="F:ATP hydrolysis activity"/>
    <property type="evidence" value="ECO:0007669"/>
    <property type="project" value="InterPro"/>
</dbReference>
<evidence type="ECO:0000256" key="1">
    <source>
        <dbReference type="ARBA" id="ARBA00022448"/>
    </source>
</evidence>
<dbReference type="PANTHER" id="PTHR43875:SF1">
    <property type="entry name" value="OSMOPROTECTIVE COMPOUNDS UPTAKE ATP-BINDING PROTEIN GGTA"/>
    <property type="match status" value="1"/>
</dbReference>
<organism evidence="5 6">
    <name type="scientific">Micromonospora endolithica</name>
    <dbReference type="NCBI Taxonomy" id="230091"/>
    <lineage>
        <taxon>Bacteria</taxon>
        <taxon>Bacillati</taxon>
        <taxon>Actinomycetota</taxon>
        <taxon>Actinomycetes</taxon>
        <taxon>Micromonosporales</taxon>
        <taxon>Micromonosporaceae</taxon>
        <taxon>Micromonospora</taxon>
    </lineage>
</organism>
<dbReference type="Gene3D" id="2.40.50.140">
    <property type="entry name" value="Nucleic acid-binding proteins"/>
    <property type="match status" value="1"/>
</dbReference>
<dbReference type="RefSeq" id="WP_120733366.1">
    <property type="nucleotide sequence ID" value="NZ_RBAK01000025.1"/>
</dbReference>
<dbReference type="EMBL" id="RBAK01000025">
    <property type="protein sequence ID" value="RKN37820.1"/>
    <property type="molecule type" value="Genomic_DNA"/>
</dbReference>
<dbReference type="InterPro" id="IPR003439">
    <property type="entry name" value="ABC_transporter-like_ATP-bd"/>
</dbReference>
<evidence type="ECO:0000259" key="4">
    <source>
        <dbReference type="PROSITE" id="PS50893"/>
    </source>
</evidence>
<dbReference type="SUPFAM" id="SSF50331">
    <property type="entry name" value="MOP-like"/>
    <property type="match status" value="1"/>
</dbReference>
<dbReference type="InterPro" id="IPR012340">
    <property type="entry name" value="NA-bd_OB-fold"/>
</dbReference>
<comment type="caution">
    <text evidence="5">The sequence shown here is derived from an EMBL/GenBank/DDBJ whole genome shotgun (WGS) entry which is preliminary data.</text>
</comment>
<dbReference type="GO" id="GO:0005524">
    <property type="term" value="F:ATP binding"/>
    <property type="evidence" value="ECO:0007669"/>
    <property type="project" value="UniProtKB-KW"/>
</dbReference>
<gene>
    <name evidence="5" type="ORF">D7223_31985</name>
</gene>
<keyword evidence="6" id="KW-1185">Reference proteome</keyword>
<dbReference type="InterPro" id="IPR003593">
    <property type="entry name" value="AAA+_ATPase"/>
</dbReference>
<dbReference type="Pfam" id="PF08402">
    <property type="entry name" value="TOBE_2"/>
    <property type="match status" value="1"/>
</dbReference>
<dbReference type="Gene3D" id="3.40.50.300">
    <property type="entry name" value="P-loop containing nucleotide triphosphate hydrolases"/>
    <property type="match status" value="1"/>
</dbReference>
<accession>A0A3A9YP93</accession>
<name>A0A3A9YP93_9ACTN</name>
<dbReference type="InterPro" id="IPR017871">
    <property type="entry name" value="ABC_transporter-like_CS"/>
</dbReference>
<proteinExistence type="predicted"/>
<dbReference type="Proteomes" id="UP000281726">
    <property type="component" value="Unassembled WGS sequence"/>
</dbReference>
<evidence type="ECO:0000313" key="6">
    <source>
        <dbReference type="Proteomes" id="UP000281726"/>
    </source>
</evidence>
<dbReference type="InterPro" id="IPR008995">
    <property type="entry name" value="Mo/tungstate-bd_C_term_dom"/>
</dbReference>
<evidence type="ECO:0000256" key="2">
    <source>
        <dbReference type="ARBA" id="ARBA00022741"/>
    </source>
</evidence>
<dbReference type="InterPro" id="IPR027417">
    <property type="entry name" value="P-loop_NTPase"/>
</dbReference>
<dbReference type="PROSITE" id="PS00211">
    <property type="entry name" value="ABC_TRANSPORTER_1"/>
    <property type="match status" value="1"/>
</dbReference>
<evidence type="ECO:0000256" key="3">
    <source>
        <dbReference type="ARBA" id="ARBA00022840"/>
    </source>
</evidence>
<keyword evidence="1" id="KW-0813">Transport</keyword>
<dbReference type="PROSITE" id="PS50893">
    <property type="entry name" value="ABC_TRANSPORTER_2"/>
    <property type="match status" value="1"/>
</dbReference>
<dbReference type="PANTHER" id="PTHR43875">
    <property type="entry name" value="MALTODEXTRIN IMPORT ATP-BINDING PROTEIN MSMX"/>
    <property type="match status" value="1"/>
</dbReference>
<feature type="domain" description="ABC transporter" evidence="4">
    <location>
        <begin position="9"/>
        <end position="239"/>
    </location>
</feature>
<dbReference type="GO" id="GO:0140359">
    <property type="term" value="F:ABC-type transporter activity"/>
    <property type="evidence" value="ECO:0007669"/>
    <property type="project" value="UniProtKB-ARBA"/>
</dbReference>
<keyword evidence="2" id="KW-0547">Nucleotide-binding</keyword>
<dbReference type="AlphaFoldDB" id="A0A3A9YP93"/>
<reference evidence="5 6" key="1">
    <citation type="journal article" date="2004" name="Syst. Appl. Microbiol.">
        <title>Cryptoendolithic actinomycetes from antarctic sandstone rock samples: Micromonospora endolithica sp. nov. and two isolates related to Micromonospora coerulea Jensen 1932.</title>
        <authorList>
            <person name="Hirsch P."/>
            <person name="Mevs U."/>
            <person name="Kroppenstedt R.M."/>
            <person name="Schumann P."/>
            <person name="Stackebrandt E."/>
        </authorList>
    </citation>
    <scope>NUCLEOTIDE SEQUENCE [LARGE SCALE GENOMIC DNA]</scope>
    <source>
        <strain evidence="5 6">JCM 12677</strain>
    </source>
</reference>
<dbReference type="OrthoDB" id="9802264at2"/>
<dbReference type="InterPro" id="IPR047641">
    <property type="entry name" value="ABC_transpr_MalK/UgpC-like"/>
</dbReference>
<dbReference type="FunFam" id="3.40.50.300:FF:000042">
    <property type="entry name" value="Maltose/maltodextrin ABC transporter, ATP-binding protein"/>
    <property type="match status" value="1"/>
</dbReference>
<dbReference type="Gene3D" id="2.40.50.100">
    <property type="match status" value="1"/>
</dbReference>
<evidence type="ECO:0000313" key="5">
    <source>
        <dbReference type="EMBL" id="RKN37820.1"/>
    </source>
</evidence>
<protein>
    <submittedName>
        <fullName evidence="5">ABC transporter ATP-binding protein</fullName>
    </submittedName>
</protein>